<dbReference type="Proteomes" id="UP000822688">
    <property type="component" value="Chromosome 1"/>
</dbReference>
<feature type="domain" description="D-alanyl-D-alanine carboxypeptidase-like core" evidence="1">
    <location>
        <begin position="1"/>
        <end position="77"/>
    </location>
</feature>
<dbReference type="InterPro" id="IPR052179">
    <property type="entry name" value="DD-CPase-like"/>
</dbReference>
<dbReference type="InterPro" id="IPR003709">
    <property type="entry name" value="VanY-like_core_dom"/>
</dbReference>
<sequence length="125" mass="13726">MQDAAREEGVWLIPLCGFCSVNSQQGVFFDLKAERKQSVTERAKISAPPGYSMHHTGYAIDIGDPTDPKTYFRSGFILNCHFQKTTYKAFCTSHGIGGLLGMTTAYLPSMRNTNLLLPCLTASPS</sequence>
<dbReference type="Pfam" id="PF02557">
    <property type="entry name" value="VanY"/>
    <property type="match status" value="1"/>
</dbReference>
<proteinExistence type="predicted"/>
<dbReference type="InterPro" id="IPR009045">
    <property type="entry name" value="Zn_M74/Hedgehog-like"/>
</dbReference>
<evidence type="ECO:0000313" key="2">
    <source>
        <dbReference type="EMBL" id="KAG0590296.1"/>
    </source>
</evidence>
<dbReference type="GO" id="GO:0008233">
    <property type="term" value="F:peptidase activity"/>
    <property type="evidence" value="ECO:0007669"/>
    <property type="project" value="InterPro"/>
</dbReference>
<accession>A0A8T0J557</accession>
<comment type="caution">
    <text evidence="2">The sequence shown here is derived from an EMBL/GenBank/DDBJ whole genome shotgun (WGS) entry which is preliminary data.</text>
</comment>
<gene>
    <name evidence="2" type="ORF">KC19_1G087400</name>
</gene>
<evidence type="ECO:0000259" key="1">
    <source>
        <dbReference type="Pfam" id="PF02557"/>
    </source>
</evidence>
<name>A0A8T0J557_CERPU</name>
<dbReference type="GO" id="GO:0006508">
    <property type="term" value="P:proteolysis"/>
    <property type="evidence" value="ECO:0007669"/>
    <property type="project" value="InterPro"/>
</dbReference>
<organism evidence="2 3">
    <name type="scientific">Ceratodon purpureus</name>
    <name type="common">Fire moss</name>
    <name type="synonym">Dicranum purpureum</name>
    <dbReference type="NCBI Taxonomy" id="3225"/>
    <lineage>
        <taxon>Eukaryota</taxon>
        <taxon>Viridiplantae</taxon>
        <taxon>Streptophyta</taxon>
        <taxon>Embryophyta</taxon>
        <taxon>Bryophyta</taxon>
        <taxon>Bryophytina</taxon>
        <taxon>Bryopsida</taxon>
        <taxon>Dicranidae</taxon>
        <taxon>Pseudoditrichales</taxon>
        <taxon>Ditrichaceae</taxon>
        <taxon>Ceratodon</taxon>
    </lineage>
</organism>
<dbReference type="AlphaFoldDB" id="A0A8T0J557"/>
<reference evidence="2" key="1">
    <citation type="submission" date="2020-06" db="EMBL/GenBank/DDBJ databases">
        <title>WGS assembly of Ceratodon purpureus strain R40.</title>
        <authorList>
            <person name="Carey S.B."/>
            <person name="Jenkins J."/>
            <person name="Shu S."/>
            <person name="Lovell J.T."/>
            <person name="Sreedasyam A."/>
            <person name="Maumus F."/>
            <person name="Tiley G.P."/>
            <person name="Fernandez-Pozo N."/>
            <person name="Barry K."/>
            <person name="Chen C."/>
            <person name="Wang M."/>
            <person name="Lipzen A."/>
            <person name="Daum C."/>
            <person name="Saski C.A."/>
            <person name="Payton A.C."/>
            <person name="Mcbreen J.C."/>
            <person name="Conrad R.E."/>
            <person name="Kollar L.M."/>
            <person name="Olsson S."/>
            <person name="Huttunen S."/>
            <person name="Landis J.B."/>
            <person name="Wickett N.J."/>
            <person name="Johnson M.G."/>
            <person name="Rensing S.A."/>
            <person name="Grimwood J."/>
            <person name="Schmutz J."/>
            <person name="Mcdaniel S.F."/>
        </authorList>
    </citation>
    <scope>NUCLEOTIDE SEQUENCE</scope>
    <source>
        <strain evidence="2">R40</strain>
    </source>
</reference>
<dbReference type="PANTHER" id="PTHR34385">
    <property type="entry name" value="D-ALANYL-D-ALANINE CARBOXYPEPTIDASE"/>
    <property type="match status" value="1"/>
</dbReference>
<dbReference type="EMBL" id="CM026421">
    <property type="protein sequence ID" value="KAG0590296.1"/>
    <property type="molecule type" value="Genomic_DNA"/>
</dbReference>
<evidence type="ECO:0000313" key="3">
    <source>
        <dbReference type="Proteomes" id="UP000822688"/>
    </source>
</evidence>
<protein>
    <recommendedName>
        <fullName evidence="1">D-alanyl-D-alanine carboxypeptidase-like core domain-containing protein</fullName>
    </recommendedName>
</protein>
<keyword evidence="3" id="KW-1185">Reference proteome</keyword>
<dbReference type="Gene3D" id="3.30.1380.10">
    <property type="match status" value="1"/>
</dbReference>
<dbReference type="SUPFAM" id="SSF55166">
    <property type="entry name" value="Hedgehog/DD-peptidase"/>
    <property type="match status" value="1"/>
</dbReference>
<dbReference type="PANTHER" id="PTHR34385:SF1">
    <property type="entry name" value="PEPTIDOGLYCAN L-ALANYL-D-GLUTAMATE ENDOPEPTIDASE CWLK"/>
    <property type="match status" value="1"/>
</dbReference>